<sequence length="163" mass="18036">MSDFADVKQSYSSRSSRGKSSKKSSTTTTTALTDANTSNTSKKNSGGIDPNIGFEVTFKDGSRSKITKPIGDSVEILSTQGPMSEKQWNILIGYTCVRIISPIGLISHCLLLIYPVIKAQEYSLTSLDLIALFFPVLLNFMVASIFAKWFFKNNYYALRPNQL</sequence>
<feature type="transmembrane region" description="Helical" evidence="2">
    <location>
        <begin position="129"/>
        <end position="151"/>
    </location>
</feature>
<dbReference type="EMBL" id="BSXN01000003">
    <property type="protein sequence ID" value="GME66549.1"/>
    <property type="molecule type" value="Genomic_DNA"/>
</dbReference>
<keyword evidence="2" id="KW-1133">Transmembrane helix</keyword>
<keyword evidence="4" id="KW-1185">Reference proteome</keyword>
<reference evidence="3" key="1">
    <citation type="submission" date="2023-04" db="EMBL/GenBank/DDBJ databases">
        <title>Candida boidinii NBRC 10035.</title>
        <authorList>
            <person name="Ichikawa N."/>
            <person name="Sato H."/>
            <person name="Tonouchi N."/>
        </authorList>
    </citation>
    <scope>NUCLEOTIDE SEQUENCE</scope>
    <source>
        <strain evidence="3">NBRC 10035</strain>
    </source>
</reference>
<evidence type="ECO:0000256" key="1">
    <source>
        <dbReference type="SAM" id="MobiDB-lite"/>
    </source>
</evidence>
<dbReference type="AlphaFoldDB" id="A0A9W6SU90"/>
<feature type="region of interest" description="Disordered" evidence="1">
    <location>
        <begin position="1"/>
        <end position="46"/>
    </location>
</feature>
<name>A0A9W6SU90_CANBO</name>
<evidence type="ECO:0000313" key="3">
    <source>
        <dbReference type="EMBL" id="GME66549.1"/>
    </source>
</evidence>
<gene>
    <name evidence="3" type="ORF">Cboi02_000001700</name>
</gene>
<dbReference type="OrthoDB" id="3993280at2759"/>
<dbReference type="Proteomes" id="UP001165120">
    <property type="component" value="Unassembled WGS sequence"/>
</dbReference>
<keyword evidence="2" id="KW-0812">Transmembrane</keyword>
<feature type="transmembrane region" description="Helical" evidence="2">
    <location>
        <begin position="91"/>
        <end position="117"/>
    </location>
</feature>
<organism evidence="3 4">
    <name type="scientific">Candida boidinii</name>
    <name type="common">Yeast</name>
    <dbReference type="NCBI Taxonomy" id="5477"/>
    <lineage>
        <taxon>Eukaryota</taxon>
        <taxon>Fungi</taxon>
        <taxon>Dikarya</taxon>
        <taxon>Ascomycota</taxon>
        <taxon>Saccharomycotina</taxon>
        <taxon>Pichiomycetes</taxon>
        <taxon>Pichiales</taxon>
        <taxon>Pichiaceae</taxon>
        <taxon>Ogataea</taxon>
        <taxon>Ogataea/Candida clade</taxon>
    </lineage>
</organism>
<accession>A0A9W6SU90</accession>
<feature type="compositionally biased region" description="Low complexity" evidence="1">
    <location>
        <begin position="23"/>
        <end position="41"/>
    </location>
</feature>
<evidence type="ECO:0000256" key="2">
    <source>
        <dbReference type="SAM" id="Phobius"/>
    </source>
</evidence>
<keyword evidence="2" id="KW-0472">Membrane</keyword>
<proteinExistence type="predicted"/>
<comment type="caution">
    <text evidence="3">The sequence shown here is derived from an EMBL/GenBank/DDBJ whole genome shotgun (WGS) entry which is preliminary data.</text>
</comment>
<protein>
    <submittedName>
        <fullName evidence="3">Unnamed protein product</fullName>
    </submittedName>
</protein>
<evidence type="ECO:0000313" key="4">
    <source>
        <dbReference type="Proteomes" id="UP001165120"/>
    </source>
</evidence>